<evidence type="ECO:0000313" key="1">
    <source>
        <dbReference type="EnsemblMetazoa" id="AQUA014368-PA"/>
    </source>
</evidence>
<dbReference type="EnsemblMetazoa" id="AQUA014368-RA">
    <property type="protein sequence ID" value="AQUA014368-PA"/>
    <property type="gene ID" value="AQUA014368"/>
</dbReference>
<reference evidence="1" key="1">
    <citation type="submission" date="2020-05" db="UniProtKB">
        <authorList>
            <consortium name="EnsemblMetazoa"/>
        </authorList>
    </citation>
    <scope>IDENTIFICATION</scope>
    <source>
        <strain evidence="1">SANGQUA</strain>
    </source>
</reference>
<evidence type="ECO:0000313" key="2">
    <source>
        <dbReference type="Proteomes" id="UP000076407"/>
    </source>
</evidence>
<keyword evidence="2" id="KW-1185">Reference proteome</keyword>
<dbReference type="Proteomes" id="UP000076407">
    <property type="component" value="Unassembled WGS sequence"/>
</dbReference>
<name>A0A182XR87_ANOQN</name>
<organism evidence="1 2">
    <name type="scientific">Anopheles quadriannulatus</name>
    <name type="common">Mosquito</name>
    <dbReference type="NCBI Taxonomy" id="34691"/>
    <lineage>
        <taxon>Eukaryota</taxon>
        <taxon>Metazoa</taxon>
        <taxon>Ecdysozoa</taxon>
        <taxon>Arthropoda</taxon>
        <taxon>Hexapoda</taxon>
        <taxon>Insecta</taxon>
        <taxon>Pterygota</taxon>
        <taxon>Neoptera</taxon>
        <taxon>Endopterygota</taxon>
        <taxon>Diptera</taxon>
        <taxon>Nematocera</taxon>
        <taxon>Culicoidea</taxon>
        <taxon>Culicidae</taxon>
        <taxon>Anophelinae</taxon>
        <taxon>Anopheles</taxon>
    </lineage>
</organism>
<accession>A0A182XR87</accession>
<sequence length="62" mass="7325">VFEDFYYLLNIRIRYHRSTAQWLRRTAPTISLALSRSSICILSLLVPVRLFVLNRTEHVCVC</sequence>
<protein>
    <submittedName>
        <fullName evidence="1">Uncharacterized protein</fullName>
    </submittedName>
</protein>
<proteinExistence type="predicted"/>
<dbReference type="VEuPathDB" id="VectorBase:AQUA014368"/>
<dbReference type="AlphaFoldDB" id="A0A182XR87"/>